<dbReference type="InterPro" id="IPR007577">
    <property type="entry name" value="GlycoTrfase_DXD_sugar-bd_CS"/>
</dbReference>
<dbReference type="STRING" id="1263103.BN741_01549"/>
<name>R7H0Y2_9BACT</name>
<dbReference type="GO" id="GO:0000030">
    <property type="term" value="F:mannosyltransferase activity"/>
    <property type="evidence" value="ECO:0007669"/>
    <property type="project" value="TreeGrafter"/>
</dbReference>
<dbReference type="GO" id="GO:0051999">
    <property type="term" value="P:mannosyl-inositol phosphorylceramide biosynthetic process"/>
    <property type="evidence" value="ECO:0007669"/>
    <property type="project" value="TreeGrafter"/>
</dbReference>
<dbReference type="RefSeq" id="WP_022430691.1">
    <property type="nucleotide sequence ID" value="NZ_FR899282.1"/>
</dbReference>
<comment type="caution">
    <text evidence="2">The sequence shown here is derived from an EMBL/GenBank/DDBJ whole genome shotgun (WGS) entry which is preliminary data.</text>
</comment>
<dbReference type="GO" id="GO:0016020">
    <property type="term" value="C:membrane"/>
    <property type="evidence" value="ECO:0007669"/>
    <property type="project" value="GOC"/>
</dbReference>
<evidence type="ECO:0000313" key="2">
    <source>
        <dbReference type="EMBL" id="CDE33299.1"/>
    </source>
</evidence>
<gene>
    <name evidence="2" type="ORF">BN741_01549</name>
</gene>
<dbReference type="Gene3D" id="3.90.550.20">
    <property type="match status" value="1"/>
</dbReference>
<dbReference type="SUPFAM" id="SSF53448">
    <property type="entry name" value="Nucleotide-diphospho-sugar transferases"/>
    <property type="match status" value="1"/>
</dbReference>
<dbReference type="Pfam" id="PF04488">
    <property type="entry name" value="Gly_transf_sug"/>
    <property type="match status" value="1"/>
</dbReference>
<organism evidence="2">
    <name type="scientific">Leyella stercorea CAG:629</name>
    <dbReference type="NCBI Taxonomy" id="1263103"/>
    <lineage>
        <taxon>Bacteria</taxon>
        <taxon>Pseudomonadati</taxon>
        <taxon>Bacteroidota</taxon>
        <taxon>Bacteroidia</taxon>
        <taxon>Bacteroidales</taxon>
        <taxon>Prevotellaceae</taxon>
        <taxon>Leyella</taxon>
    </lineage>
</organism>
<dbReference type="PANTHER" id="PTHR32385:SF15">
    <property type="entry name" value="INOSITOL PHOSPHOCERAMIDE MANNOSYLTRANSFERASE 1"/>
    <property type="match status" value="1"/>
</dbReference>
<sequence length="279" mass="33500">MIPKIIHYCWFGGNPLPQEFKDYIEGWKQMYPDFKIIQWDESNFDVDNVIFTKEAYSVKKYAFVADYVRMWALHQYGGLYMDTDIKVIKRINEDWLNNDRFLAAMEYHEDNARILNYKDRLTPEGYKKDPKDILKYICLESSIFAAEANHPFINDCLSYYKDRHFVLSDGSYYDKIIVPVIMAIEADKYGLRYVNEFQELKEGMHIIPCEYFTNPHLQTPNTLVLHMAKNSWVNLTFKQKIYQTLQHNKVILGVYRWLESFSLTKRFFDYVQKKTWLEN</sequence>
<evidence type="ECO:0000256" key="1">
    <source>
        <dbReference type="ARBA" id="ARBA00022679"/>
    </source>
</evidence>
<dbReference type="PANTHER" id="PTHR32385">
    <property type="entry name" value="MANNOSYL PHOSPHORYLINOSITOL CERAMIDE SYNTHASE"/>
    <property type="match status" value="1"/>
</dbReference>
<dbReference type="EMBL" id="CBIT010000172">
    <property type="protein sequence ID" value="CDE33299.1"/>
    <property type="molecule type" value="Genomic_DNA"/>
</dbReference>
<accession>R7H0Y2</accession>
<reference evidence="2" key="1">
    <citation type="submission" date="2012-11" db="EMBL/GenBank/DDBJ databases">
        <title>Dependencies among metagenomic species, viruses, plasmids and units of genetic variation.</title>
        <authorList>
            <person name="Nielsen H.B."/>
            <person name="Almeida M."/>
            <person name="Juncker A.S."/>
            <person name="Rasmussen S."/>
            <person name="Li J."/>
            <person name="Sunagawa S."/>
            <person name="Plichta D."/>
            <person name="Gautier L."/>
            <person name="Le Chatelier E."/>
            <person name="Peletier E."/>
            <person name="Bonde I."/>
            <person name="Nielsen T."/>
            <person name="Manichanh C."/>
            <person name="Arumugam M."/>
            <person name="Batto J."/>
            <person name="Santos M.B.Q.D."/>
            <person name="Blom N."/>
            <person name="Borruel N."/>
            <person name="Burgdorf K.S."/>
            <person name="Boumezbeur F."/>
            <person name="Casellas F."/>
            <person name="Dore J."/>
            <person name="Guarner F."/>
            <person name="Hansen T."/>
            <person name="Hildebrand F."/>
            <person name="Kaas R.S."/>
            <person name="Kennedy S."/>
            <person name="Kristiansen K."/>
            <person name="Kultima J.R."/>
            <person name="Leonard P."/>
            <person name="Levenez F."/>
            <person name="Lund O."/>
            <person name="Moumen B."/>
            <person name="Le Paslier D."/>
            <person name="Pons N."/>
            <person name="Pedersen O."/>
            <person name="Prifti E."/>
            <person name="Qin J."/>
            <person name="Raes J."/>
            <person name="Tap J."/>
            <person name="Tims S."/>
            <person name="Ussery D.W."/>
            <person name="Yamada T."/>
            <person name="MetaHit consortium"/>
            <person name="Renault P."/>
            <person name="Sicheritz-Ponten T."/>
            <person name="Bork P."/>
            <person name="Wang J."/>
            <person name="Brunak S."/>
            <person name="Ehrlich S.D."/>
        </authorList>
    </citation>
    <scope>NUCLEOTIDE SEQUENCE [LARGE SCALE GENOMIC DNA]</scope>
</reference>
<dbReference type="InterPro" id="IPR051706">
    <property type="entry name" value="Glycosyltransferase_domain"/>
</dbReference>
<dbReference type="AlphaFoldDB" id="R7H0Y2"/>
<dbReference type="Proteomes" id="UP000018072">
    <property type="component" value="Unassembled WGS sequence"/>
</dbReference>
<keyword evidence="1" id="KW-0808">Transferase</keyword>
<proteinExistence type="predicted"/>
<protein>
    <submittedName>
        <fullName evidence="2">Uncharacterized protein</fullName>
    </submittedName>
</protein>
<dbReference type="InterPro" id="IPR029044">
    <property type="entry name" value="Nucleotide-diphossugar_trans"/>
</dbReference>